<organism evidence="14 15">
    <name type="scientific">Marinobacter salsuginis</name>
    <dbReference type="NCBI Taxonomy" id="418719"/>
    <lineage>
        <taxon>Bacteria</taxon>
        <taxon>Pseudomonadati</taxon>
        <taxon>Pseudomonadota</taxon>
        <taxon>Gammaproteobacteria</taxon>
        <taxon>Pseudomonadales</taxon>
        <taxon>Marinobacteraceae</taxon>
        <taxon>Marinobacter</taxon>
    </lineage>
</organism>
<keyword evidence="5 11" id="KW-0479">Metal-binding</keyword>
<dbReference type="GO" id="GO:0001680">
    <property type="term" value="P:tRNA 3'-terminal CCA addition"/>
    <property type="evidence" value="ECO:0007669"/>
    <property type="project" value="UniProtKB-UniRule"/>
</dbReference>
<keyword evidence="3 11" id="KW-0819">tRNA processing</keyword>
<keyword evidence="15" id="KW-1185">Reference proteome</keyword>
<keyword evidence="7 11" id="KW-0692">RNA repair</keyword>
<comment type="caution">
    <text evidence="14">The sequence shown here is derived from an EMBL/GenBank/DDBJ whole genome shotgun (WGS) entry which is preliminary data.</text>
</comment>
<dbReference type="InterPro" id="IPR050124">
    <property type="entry name" value="tRNA_CCA-adding_enzyme"/>
</dbReference>
<dbReference type="Pfam" id="PF12627">
    <property type="entry name" value="PolyA_pol_RNAbd"/>
    <property type="match status" value="1"/>
</dbReference>
<dbReference type="GO" id="GO:0000049">
    <property type="term" value="F:tRNA binding"/>
    <property type="evidence" value="ECO:0007669"/>
    <property type="project" value="UniProtKB-UniRule"/>
</dbReference>
<proteinExistence type="inferred from homology"/>
<dbReference type="EMBL" id="BGZH01000001">
    <property type="protein sequence ID" value="GBO83731.1"/>
    <property type="molecule type" value="Genomic_DNA"/>
</dbReference>
<gene>
    <name evidence="11 14" type="primary">cca</name>
    <name evidence="14" type="ORF">MS5N3_11820</name>
</gene>
<evidence type="ECO:0000256" key="9">
    <source>
        <dbReference type="ARBA" id="ARBA00022842"/>
    </source>
</evidence>
<feature type="binding site" evidence="11">
    <location>
        <position position="8"/>
    </location>
    <ligand>
        <name>ATP</name>
        <dbReference type="ChEBI" id="CHEBI:30616"/>
    </ligand>
</feature>
<feature type="binding site" evidence="11">
    <location>
        <position position="23"/>
    </location>
    <ligand>
        <name>Mg(2+)</name>
        <dbReference type="ChEBI" id="CHEBI:18420"/>
    </ligand>
</feature>
<evidence type="ECO:0000313" key="14">
    <source>
        <dbReference type="EMBL" id="GBO83731.1"/>
    </source>
</evidence>
<evidence type="ECO:0000313" key="15">
    <source>
        <dbReference type="Proteomes" id="UP000340077"/>
    </source>
</evidence>
<dbReference type="CDD" id="cd05398">
    <property type="entry name" value="NT_ClassII-CCAase"/>
    <property type="match status" value="1"/>
</dbReference>
<dbReference type="SUPFAM" id="SSF81891">
    <property type="entry name" value="Poly A polymerase C-terminal region-like"/>
    <property type="match status" value="1"/>
</dbReference>
<comment type="similarity">
    <text evidence="11">Belongs to the tRNA nucleotidyltransferase/poly(A) polymerase family. Bacterial CCA-adding enzyme type 2 subfamily.</text>
</comment>
<keyword evidence="8 11" id="KW-0067">ATP-binding</keyword>
<dbReference type="GO" id="GO:0004810">
    <property type="term" value="F:CCA tRNA nucleotidyltransferase activity"/>
    <property type="evidence" value="ECO:0007669"/>
    <property type="project" value="UniProtKB-UniRule"/>
</dbReference>
<feature type="binding site" evidence="11">
    <location>
        <position position="8"/>
    </location>
    <ligand>
        <name>CTP</name>
        <dbReference type="ChEBI" id="CHEBI:37563"/>
    </ligand>
</feature>
<evidence type="ECO:0000256" key="6">
    <source>
        <dbReference type="ARBA" id="ARBA00022741"/>
    </source>
</evidence>
<dbReference type="Gene3D" id="1.10.3090.10">
    <property type="entry name" value="cca-adding enzyme, domain 2"/>
    <property type="match status" value="1"/>
</dbReference>
<dbReference type="GO" id="GO:0000287">
    <property type="term" value="F:magnesium ion binding"/>
    <property type="evidence" value="ECO:0007669"/>
    <property type="project" value="UniProtKB-UniRule"/>
</dbReference>
<name>A0A5M3PLD7_9GAMM</name>
<dbReference type="InterPro" id="IPR043519">
    <property type="entry name" value="NT_sf"/>
</dbReference>
<feature type="binding site" evidence="11">
    <location>
        <position position="21"/>
    </location>
    <ligand>
        <name>Mg(2+)</name>
        <dbReference type="ChEBI" id="CHEBI:18420"/>
    </ligand>
</feature>
<protein>
    <recommendedName>
        <fullName evidence="11">CCA-adding enzyme</fullName>
        <ecNumber evidence="11">2.7.7.72</ecNumber>
    </recommendedName>
    <alternativeName>
        <fullName evidence="11">CCA tRNA nucleotidyltransferase</fullName>
    </alternativeName>
    <alternativeName>
        <fullName evidence="11">tRNA CCA-pyrophosphorylase</fullName>
    </alternativeName>
    <alternativeName>
        <fullName evidence="11">tRNA adenylyl-/cytidylyl- transferase</fullName>
    </alternativeName>
    <alternativeName>
        <fullName evidence="11">tRNA nucleotidyltransferase</fullName>
    </alternativeName>
    <alternativeName>
        <fullName evidence="11">tRNA-NT</fullName>
    </alternativeName>
</protein>
<dbReference type="InterPro" id="IPR032828">
    <property type="entry name" value="PolyA_RNA-bd"/>
</dbReference>
<feature type="domain" description="tRNA nucleotidyltransferase/poly(A) polymerase RNA and SrmB- binding" evidence="13">
    <location>
        <begin position="149"/>
        <end position="212"/>
    </location>
</feature>
<dbReference type="Pfam" id="PF01743">
    <property type="entry name" value="PolyA_pol"/>
    <property type="match status" value="1"/>
</dbReference>
<evidence type="ECO:0000256" key="3">
    <source>
        <dbReference type="ARBA" id="ARBA00022694"/>
    </source>
</evidence>
<evidence type="ECO:0000256" key="4">
    <source>
        <dbReference type="ARBA" id="ARBA00022695"/>
    </source>
</evidence>
<dbReference type="GO" id="GO:0160016">
    <property type="term" value="F:CCACCA tRNA nucleotidyltransferase activity"/>
    <property type="evidence" value="ECO:0007669"/>
    <property type="project" value="RHEA"/>
</dbReference>
<comment type="miscellaneous">
    <text evidence="11">A single active site specifically recognizes both ATP and CTP and is responsible for their addition.</text>
</comment>
<evidence type="ECO:0000256" key="8">
    <source>
        <dbReference type="ARBA" id="ARBA00022840"/>
    </source>
</evidence>
<evidence type="ECO:0000259" key="12">
    <source>
        <dbReference type="Pfam" id="PF01743"/>
    </source>
</evidence>
<dbReference type="PANTHER" id="PTHR47545:SF1">
    <property type="entry name" value="MULTIFUNCTIONAL CCA PROTEIN"/>
    <property type="match status" value="1"/>
</dbReference>
<keyword evidence="10 11" id="KW-0694">RNA-binding</keyword>
<evidence type="ECO:0000256" key="5">
    <source>
        <dbReference type="ARBA" id="ARBA00022723"/>
    </source>
</evidence>
<dbReference type="GO" id="GO:0042245">
    <property type="term" value="P:RNA repair"/>
    <property type="evidence" value="ECO:0007669"/>
    <property type="project" value="UniProtKB-KW"/>
</dbReference>
<feature type="binding site" evidence="11">
    <location>
        <position position="11"/>
    </location>
    <ligand>
        <name>ATP</name>
        <dbReference type="ChEBI" id="CHEBI:30616"/>
    </ligand>
</feature>
<comment type="function">
    <text evidence="11">Catalyzes the addition and repair of the essential 3'-terminal CCA sequence in tRNAs without using a nucleic acid template. Adds these three nucleotides in the order of C, C, and A to the tRNA nucleotide-73, using CTP and ATP as substrates and producing inorganic pyrophosphate. tRNA 3'-terminal CCA addition is required both for tRNA processing and repair. Also involved in tRNA surveillance by mediating tandem CCA addition to generate a CCACCA at the 3' terminus of unstable tRNAs. While stable tRNAs receive only 3'-terminal CCA, unstable tRNAs are marked with CCACCA and rapidly degraded.</text>
</comment>
<feature type="binding site" evidence="11">
    <location>
        <position position="11"/>
    </location>
    <ligand>
        <name>CTP</name>
        <dbReference type="ChEBI" id="CHEBI:37563"/>
    </ligand>
</feature>
<keyword evidence="9 11" id="KW-0460">Magnesium</keyword>
<dbReference type="Proteomes" id="UP000340077">
    <property type="component" value="Unassembled WGS sequence"/>
</dbReference>
<evidence type="ECO:0000256" key="10">
    <source>
        <dbReference type="ARBA" id="ARBA00022884"/>
    </source>
</evidence>
<feature type="domain" description="Poly A polymerase head" evidence="12">
    <location>
        <begin position="3"/>
        <end position="122"/>
    </location>
</feature>
<dbReference type="PIRSF" id="PIRSF000813">
    <property type="entry name" value="CCA_bact"/>
    <property type="match status" value="1"/>
</dbReference>
<sequence length="373" mass="41404">MQAYLVGGAVRDELLGLEVKDRDWVVVGATPKEMLAKGFKQVGADFPVFLHPRTREEYALARTERKEGRGYHGFTVYSAPDVTLEQDLRRRDLTINAIAKTEDGALVDPFKGRSDIKDRKLRHVSEAFAEDPLRILRTARFAARFQPLGFSVCDQTMGLMKQMVASGEVDHLVPERVWQEFQRALHEKAPRAFFDVLRDCGALEVLIPELAPEKVFQLAIAALGCVQNQSDAQTEERFAALLSPLDDSAAVARAKALKAPNDCQNLARLVTAFKPQIRNIDAQHPEAEALLDLLDQADFWRRPERFSQLMNVLECALPGESGPLNLLRTASGAATGVDPKTLLARGYKGKELGSAIRTERLKRIGDAIAPTNH</sequence>
<dbReference type="GO" id="GO:0005524">
    <property type="term" value="F:ATP binding"/>
    <property type="evidence" value="ECO:0007669"/>
    <property type="project" value="UniProtKB-UniRule"/>
</dbReference>
<dbReference type="EC" id="2.7.7.72" evidence="11"/>
<comment type="catalytic activity">
    <reaction evidence="11">
        <text>a tRNA precursor + 2 CTP + ATP = a tRNA with a 3' CCA end + 3 diphosphate</text>
        <dbReference type="Rhea" id="RHEA:14433"/>
        <dbReference type="Rhea" id="RHEA-COMP:10465"/>
        <dbReference type="Rhea" id="RHEA-COMP:10468"/>
        <dbReference type="ChEBI" id="CHEBI:30616"/>
        <dbReference type="ChEBI" id="CHEBI:33019"/>
        <dbReference type="ChEBI" id="CHEBI:37563"/>
        <dbReference type="ChEBI" id="CHEBI:74896"/>
        <dbReference type="ChEBI" id="CHEBI:83071"/>
        <dbReference type="EC" id="2.7.7.72"/>
    </reaction>
</comment>
<reference evidence="14 15" key="1">
    <citation type="journal article" date="2019" name="J. Gen. Appl. Microbiol.">
        <title>Aerobic degradation of cis-dichloroethene by the marine bacterium Marinobacter salsuginis strain 5N-3.</title>
        <authorList>
            <person name="Inoue Y."/>
            <person name="Fukunaga Y."/>
            <person name="Katsumata H."/>
            <person name="Ohji S."/>
            <person name="Hosoyama A."/>
            <person name="Mori K."/>
            <person name="Ando K."/>
        </authorList>
    </citation>
    <scope>NUCLEOTIDE SEQUENCE [LARGE SCALE GENOMIC DNA]</scope>
    <source>
        <strain evidence="14 15">5N-3</strain>
    </source>
</reference>
<comment type="cofactor">
    <cofactor evidence="1 11">
        <name>Mg(2+)</name>
        <dbReference type="ChEBI" id="CHEBI:18420"/>
    </cofactor>
</comment>
<keyword evidence="4 11" id="KW-0548">Nucleotidyltransferase</keyword>
<evidence type="ECO:0000256" key="11">
    <source>
        <dbReference type="HAMAP-Rule" id="MF_01262"/>
    </source>
</evidence>
<dbReference type="SUPFAM" id="SSF81301">
    <property type="entry name" value="Nucleotidyltransferase"/>
    <property type="match status" value="1"/>
</dbReference>
<evidence type="ECO:0000256" key="1">
    <source>
        <dbReference type="ARBA" id="ARBA00001946"/>
    </source>
</evidence>
<dbReference type="RefSeq" id="WP_069181847.1">
    <property type="nucleotide sequence ID" value="NZ_BGZH01000001.1"/>
</dbReference>
<feature type="binding site" evidence="11">
    <location>
        <position position="137"/>
    </location>
    <ligand>
        <name>CTP</name>
        <dbReference type="ChEBI" id="CHEBI:37563"/>
    </ligand>
</feature>
<comment type="catalytic activity">
    <reaction evidence="11">
        <text>a tRNA with a 3' CCA end + 2 CTP + ATP = a tRNA with a 3' CCACCA end + 3 diphosphate</text>
        <dbReference type="Rhea" id="RHEA:76235"/>
        <dbReference type="Rhea" id="RHEA-COMP:10468"/>
        <dbReference type="Rhea" id="RHEA-COMP:18655"/>
        <dbReference type="ChEBI" id="CHEBI:30616"/>
        <dbReference type="ChEBI" id="CHEBI:33019"/>
        <dbReference type="ChEBI" id="CHEBI:37563"/>
        <dbReference type="ChEBI" id="CHEBI:83071"/>
        <dbReference type="ChEBI" id="CHEBI:195187"/>
    </reaction>
</comment>
<dbReference type="PANTHER" id="PTHR47545">
    <property type="entry name" value="MULTIFUNCTIONAL CCA PROTEIN"/>
    <property type="match status" value="1"/>
</dbReference>
<dbReference type="AlphaFoldDB" id="A0A5M3PLD7"/>
<dbReference type="InterPro" id="IPR012006">
    <property type="entry name" value="CCA_bact"/>
</dbReference>
<feature type="binding site" evidence="11">
    <location>
        <position position="140"/>
    </location>
    <ligand>
        <name>ATP</name>
        <dbReference type="ChEBI" id="CHEBI:30616"/>
    </ligand>
</feature>
<dbReference type="Gene3D" id="3.30.460.10">
    <property type="entry name" value="Beta Polymerase, domain 2"/>
    <property type="match status" value="1"/>
</dbReference>
<feature type="binding site" evidence="11">
    <location>
        <position position="91"/>
    </location>
    <ligand>
        <name>ATP</name>
        <dbReference type="ChEBI" id="CHEBI:30616"/>
    </ligand>
</feature>
<evidence type="ECO:0000259" key="13">
    <source>
        <dbReference type="Pfam" id="PF12627"/>
    </source>
</evidence>
<dbReference type="InterPro" id="IPR002646">
    <property type="entry name" value="PolA_pol_head_dom"/>
</dbReference>
<dbReference type="HAMAP" id="MF_01262">
    <property type="entry name" value="CCA_bact_type2"/>
    <property type="match status" value="1"/>
</dbReference>
<feature type="binding site" evidence="11">
    <location>
        <position position="91"/>
    </location>
    <ligand>
        <name>CTP</name>
        <dbReference type="ChEBI" id="CHEBI:37563"/>
    </ligand>
</feature>
<evidence type="ECO:0000256" key="2">
    <source>
        <dbReference type="ARBA" id="ARBA00022679"/>
    </source>
</evidence>
<keyword evidence="6 11" id="KW-0547">Nucleotide-binding</keyword>
<accession>A0A5M3PLD7</accession>
<keyword evidence="2 11" id="KW-0808">Transferase</keyword>
<feature type="binding site" evidence="11">
    <location>
        <position position="140"/>
    </location>
    <ligand>
        <name>CTP</name>
        <dbReference type="ChEBI" id="CHEBI:37563"/>
    </ligand>
</feature>
<feature type="binding site" evidence="11">
    <location>
        <position position="137"/>
    </location>
    <ligand>
        <name>ATP</name>
        <dbReference type="ChEBI" id="CHEBI:30616"/>
    </ligand>
</feature>
<evidence type="ECO:0000256" key="7">
    <source>
        <dbReference type="ARBA" id="ARBA00022800"/>
    </source>
</evidence>